<dbReference type="GO" id="GO:0004065">
    <property type="term" value="F:arylsulfatase activity"/>
    <property type="evidence" value="ECO:0007669"/>
    <property type="project" value="UniProtKB-EC"/>
</dbReference>
<name>A0A5C6D5V2_9BACT</name>
<feature type="signal peptide" evidence="7">
    <location>
        <begin position="1"/>
        <end position="25"/>
    </location>
</feature>
<evidence type="ECO:0000256" key="2">
    <source>
        <dbReference type="ARBA" id="ARBA00008779"/>
    </source>
</evidence>
<dbReference type="Proteomes" id="UP000319143">
    <property type="component" value="Unassembled WGS sequence"/>
</dbReference>
<dbReference type="Pfam" id="PF00884">
    <property type="entry name" value="Sulfatase"/>
    <property type="match status" value="1"/>
</dbReference>
<evidence type="ECO:0000256" key="6">
    <source>
        <dbReference type="ARBA" id="ARBA00022837"/>
    </source>
</evidence>
<reference evidence="9 10" key="1">
    <citation type="submission" date="2019-02" db="EMBL/GenBank/DDBJ databases">
        <title>Deep-cultivation of Planctomycetes and their phenomic and genomic characterization uncovers novel biology.</title>
        <authorList>
            <person name="Wiegand S."/>
            <person name="Jogler M."/>
            <person name="Boedeker C."/>
            <person name="Pinto D."/>
            <person name="Vollmers J."/>
            <person name="Rivas-Marin E."/>
            <person name="Kohn T."/>
            <person name="Peeters S.H."/>
            <person name="Heuer A."/>
            <person name="Rast P."/>
            <person name="Oberbeckmann S."/>
            <person name="Bunk B."/>
            <person name="Jeske O."/>
            <person name="Meyerdierks A."/>
            <person name="Storesund J.E."/>
            <person name="Kallscheuer N."/>
            <person name="Luecker S."/>
            <person name="Lage O.M."/>
            <person name="Pohl T."/>
            <person name="Merkel B.J."/>
            <person name="Hornburger P."/>
            <person name="Mueller R.-W."/>
            <person name="Bruemmer F."/>
            <person name="Labrenz M."/>
            <person name="Spormann A.M."/>
            <person name="Op Den Camp H."/>
            <person name="Overmann J."/>
            <person name="Amann R."/>
            <person name="Jetten M.S.M."/>
            <person name="Mascher T."/>
            <person name="Medema M.H."/>
            <person name="Devos D.P."/>
            <person name="Kaster A.-K."/>
            <person name="Ovreas L."/>
            <person name="Rohde M."/>
            <person name="Galperin M.Y."/>
            <person name="Jogler C."/>
        </authorList>
    </citation>
    <scope>NUCLEOTIDE SEQUENCE [LARGE SCALE GENOMIC DNA]</scope>
    <source>
        <strain evidence="9 10">Poly41</strain>
    </source>
</reference>
<evidence type="ECO:0000256" key="4">
    <source>
        <dbReference type="ARBA" id="ARBA00022729"/>
    </source>
</evidence>
<evidence type="ECO:0000256" key="1">
    <source>
        <dbReference type="ARBA" id="ARBA00001913"/>
    </source>
</evidence>
<protein>
    <submittedName>
        <fullName evidence="9">Arylsulfatase</fullName>
        <ecNumber evidence="9">3.1.6.1</ecNumber>
    </submittedName>
</protein>
<keyword evidence="4 7" id="KW-0732">Signal</keyword>
<dbReference type="InterPro" id="IPR050738">
    <property type="entry name" value="Sulfatase"/>
</dbReference>
<comment type="caution">
    <text evidence="9">The sequence shown here is derived from an EMBL/GenBank/DDBJ whole genome shotgun (WGS) entry which is preliminary data.</text>
</comment>
<evidence type="ECO:0000256" key="3">
    <source>
        <dbReference type="ARBA" id="ARBA00022723"/>
    </source>
</evidence>
<dbReference type="SUPFAM" id="SSF53649">
    <property type="entry name" value="Alkaline phosphatase-like"/>
    <property type="match status" value="1"/>
</dbReference>
<dbReference type="EC" id="3.1.6.1" evidence="9"/>
<dbReference type="InterPro" id="IPR000917">
    <property type="entry name" value="Sulfatase_N"/>
</dbReference>
<dbReference type="PANTHER" id="PTHR42693:SF42">
    <property type="entry name" value="ARYLSULFATASE G"/>
    <property type="match status" value="1"/>
</dbReference>
<evidence type="ECO:0000313" key="10">
    <source>
        <dbReference type="Proteomes" id="UP000319143"/>
    </source>
</evidence>
<comment type="cofactor">
    <cofactor evidence="1">
        <name>Ca(2+)</name>
        <dbReference type="ChEBI" id="CHEBI:29108"/>
    </cofactor>
</comment>
<sequence length="713" mass="77413" precursor="true">MRKTDWRSIFFSALGFALVASNSHAADFAIADDTEALSVSHGRDGNTLVAKGNSKGQTFELTKPGSVGGLILGAADVASAADLTVQVFALEGGEPFGEALHSQTGDLSEGMQAGDSVVVHLDPPLSLSAGNYAMVLSTVKSNLRFHLSRGYEGGCLIRRNDSTKGKWAVGNGVGSDLLFRLIGSQGITSEGPAGLPPNEAPLEWVRHENPVFEPRSLDDLERKPNIITVMVDDLGWNQIGVPQATFGTHPDMYVTPNLARLANEGLCFTNAYAQPNCAPTRAAMLSGQYPTRIHNNVYVVGSLNRFGGGGPSKEKARFVGPEQSEDVAAEAVTVAEALRENGYATAHIGKYHVGGHRGEETLPENVGFDMNVGGFTQGHQPVCFATQTDENLWGFRGLGRGDFDRFAEPYATEYLERYGFPLSLAGTPKHVSDALADAMEETVASFAAADKPFYLQVHPYAVHGPVRSRPDLQEGSDGDPFVGFVKSVDLILGRLLSAIEDPNGDGDKSDSIVDHTLVLFTSDNGGTHKDNLPLRGVKGMFTEGGIRVPLIARWPGRIPANTVTDHLVHSVDYYPTYLQLAGGTWHPSPEVHPLDGFSFADVLVNPNDDSPRKPIFYLFPGYLDRRAQPCVTAIEKLGKSQFKLIYSYETDGWELYNLTTDIRESRNIADQQPEVVSRLAQSMHQWLMQDHLTWRPKYPIAKETGEPAGPPLR</sequence>
<dbReference type="InterPro" id="IPR024607">
    <property type="entry name" value="Sulfatase_CS"/>
</dbReference>
<dbReference type="PANTHER" id="PTHR42693">
    <property type="entry name" value="ARYLSULFATASE FAMILY MEMBER"/>
    <property type="match status" value="1"/>
</dbReference>
<dbReference type="EMBL" id="SJPV01000018">
    <property type="protein sequence ID" value="TWU31184.1"/>
    <property type="molecule type" value="Genomic_DNA"/>
</dbReference>
<accession>A0A5C6D5V2</accession>
<dbReference type="GO" id="GO:0046872">
    <property type="term" value="F:metal ion binding"/>
    <property type="evidence" value="ECO:0007669"/>
    <property type="project" value="UniProtKB-KW"/>
</dbReference>
<dbReference type="AlphaFoldDB" id="A0A5C6D5V2"/>
<keyword evidence="6" id="KW-0106">Calcium</keyword>
<organism evidence="9 10">
    <name type="scientific">Novipirellula artificiosorum</name>
    <dbReference type="NCBI Taxonomy" id="2528016"/>
    <lineage>
        <taxon>Bacteria</taxon>
        <taxon>Pseudomonadati</taxon>
        <taxon>Planctomycetota</taxon>
        <taxon>Planctomycetia</taxon>
        <taxon>Pirellulales</taxon>
        <taxon>Pirellulaceae</taxon>
        <taxon>Novipirellula</taxon>
    </lineage>
</organism>
<dbReference type="PROSITE" id="PS00149">
    <property type="entry name" value="SULFATASE_2"/>
    <property type="match status" value="1"/>
</dbReference>
<keyword evidence="10" id="KW-1185">Reference proteome</keyword>
<gene>
    <name evidence="9" type="primary">atsA_137</name>
    <name evidence="9" type="ORF">Poly41_63750</name>
</gene>
<evidence type="ECO:0000256" key="5">
    <source>
        <dbReference type="ARBA" id="ARBA00022801"/>
    </source>
</evidence>
<evidence type="ECO:0000256" key="7">
    <source>
        <dbReference type="SAM" id="SignalP"/>
    </source>
</evidence>
<feature type="domain" description="Sulfatase N-terminal" evidence="8">
    <location>
        <begin position="224"/>
        <end position="582"/>
    </location>
</feature>
<feature type="chain" id="PRO_5023045480" evidence="7">
    <location>
        <begin position="26"/>
        <end position="713"/>
    </location>
</feature>
<keyword evidence="3" id="KW-0479">Metal-binding</keyword>
<keyword evidence="5 9" id="KW-0378">Hydrolase</keyword>
<proteinExistence type="inferred from homology"/>
<dbReference type="Gene3D" id="3.40.720.10">
    <property type="entry name" value="Alkaline Phosphatase, subunit A"/>
    <property type="match status" value="1"/>
</dbReference>
<dbReference type="Gene3D" id="3.30.1120.10">
    <property type="match status" value="1"/>
</dbReference>
<comment type="similarity">
    <text evidence="2">Belongs to the sulfatase family.</text>
</comment>
<evidence type="ECO:0000313" key="9">
    <source>
        <dbReference type="EMBL" id="TWU31184.1"/>
    </source>
</evidence>
<evidence type="ECO:0000259" key="8">
    <source>
        <dbReference type="Pfam" id="PF00884"/>
    </source>
</evidence>
<dbReference type="InterPro" id="IPR017850">
    <property type="entry name" value="Alkaline_phosphatase_core_sf"/>
</dbReference>
<dbReference type="RefSeq" id="WP_231616069.1">
    <property type="nucleotide sequence ID" value="NZ_SJPV01000018.1"/>
</dbReference>